<accession>A0A7W4J5R1</accession>
<dbReference type="UniPathway" id="UPA00895"/>
<dbReference type="Pfam" id="PF07291">
    <property type="entry name" value="MauE"/>
    <property type="match status" value="1"/>
</dbReference>
<evidence type="ECO:0000259" key="9">
    <source>
        <dbReference type="Pfam" id="PF07291"/>
    </source>
</evidence>
<evidence type="ECO:0000256" key="3">
    <source>
        <dbReference type="ARBA" id="ARBA00004856"/>
    </source>
</evidence>
<name>A0A7W4J5R1_9PROT</name>
<dbReference type="EMBL" id="JABEQH010000003">
    <property type="protein sequence ID" value="MBB2174968.1"/>
    <property type="molecule type" value="Genomic_DNA"/>
</dbReference>
<keyword evidence="6 8" id="KW-1133">Transmembrane helix</keyword>
<feature type="domain" description="Methylamine utilisation protein MauE" evidence="9">
    <location>
        <begin position="5"/>
        <end position="131"/>
    </location>
</feature>
<comment type="subcellular location">
    <subcellularLocation>
        <location evidence="2">Membrane</location>
        <topology evidence="2">Multi-pass membrane protein</topology>
    </subcellularLocation>
</comment>
<feature type="transmembrane region" description="Helical" evidence="8">
    <location>
        <begin position="146"/>
        <end position="164"/>
    </location>
</feature>
<evidence type="ECO:0000256" key="6">
    <source>
        <dbReference type="ARBA" id="ARBA00022989"/>
    </source>
</evidence>
<reference evidence="10 11" key="1">
    <citation type="submission" date="2020-04" db="EMBL/GenBank/DDBJ databases">
        <title>Description of novel Gluconacetobacter.</title>
        <authorList>
            <person name="Sombolestani A."/>
        </authorList>
    </citation>
    <scope>NUCLEOTIDE SEQUENCE [LARGE SCALE GENOMIC DNA]</scope>
    <source>
        <strain evidence="10 11">LMG 21312</strain>
    </source>
</reference>
<sequence length="175" mass="17483">MLPSMVAALACGAVGGLYLAAGVAKLRDPDDFLGTVAAYRLLPGGLLAPAAWGLAGLETVLGAMMLTGIAVRWAGLAAALLFGLFAAAMAINVLRGRVNLSCGCLPGLAGARLSWLSVVRTLALVPLALVPVAIGLPGSWLLRGQSLVAGACLLALALSLSHLLSSDGAGEERSA</sequence>
<evidence type="ECO:0000256" key="7">
    <source>
        <dbReference type="ARBA" id="ARBA00023136"/>
    </source>
</evidence>
<feature type="transmembrane region" description="Helical" evidence="8">
    <location>
        <begin position="114"/>
        <end position="134"/>
    </location>
</feature>
<evidence type="ECO:0000313" key="11">
    <source>
        <dbReference type="Proteomes" id="UP000561066"/>
    </source>
</evidence>
<dbReference type="InterPro" id="IPR009908">
    <property type="entry name" value="Methylamine_util_MauE"/>
</dbReference>
<evidence type="ECO:0000313" key="10">
    <source>
        <dbReference type="EMBL" id="MBB2174968.1"/>
    </source>
</evidence>
<comment type="caution">
    <text evidence="10">The sequence shown here is derived from an EMBL/GenBank/DDBJ whole genome shotgun (WGS) entry which is preliminary data.</text>
</comment>
<evidence type="ECO:0000256" key="5">
    <source>
        <dbReference type="ARBA" id="ARBA00022692"/>
    </source>
</evidence>
<evidence type="ECO:0000256" key="4">
    <source>
        <dbReference type="ARBA" id="ARBA00019078"/>
    </source>
</evidence>
<dbReference type="Proteomes" id="UP000561066">
    <property type="component" value="Unassembled WGS sequence"/>
</dbReference>
<evidence type="ECO:0000256" key="8">
    <source>
        <dbReference type="SAM" id="Phobius"/>
    </source>
</evidence>
<evidence type="ECO:0000256" key="1">
    <source>
        <dbReference type="ARBA" id="ARBA00003475"/>
    </source>
</evidence>
<dbReference type="GO" id="GO:0016020">
    <property type="term" value="C:membrane"/>
    <property type="evidence" value="ECO:0007669"/>
    <property type="project" value="UniProtKB-SubCell"/>
</dbReference>
<keyword evidence="11" id="KW-1185">Reference proteome</keyword>
<organism evidence="10 11">
    <name type="scientific">Gluconacetobacter johannae</name>
    <dbReference type="NCBI Taxonomy" id="112140"/>
    <lineage>
        <taxon>Bacteria</taxon>
        <taxon>Pseudomonadati</taxon>
        <taxon>Pseudomonadota</taxon>
        <taxon>Alphaproteobacteria</taxon>
        <taxon>Acetobacterales</taxon>
        <taxon>Acetobacteraceae</taxon>
        <taxon>Gluconacetobacter</taxon>
    </lineage>
</organism>
<feature type="transmembrane region" description="Helical" evidence="8">
    <location>
        <begin position="73"/>
        <end position="94"/>
    </location>
</feature>
<dbReference type="GO" id="GO:0030416">
    <property type="term" value="P:methylamine metabolic process"/>
    <property type="evidence" value="ECO:0007669"/>
    <property type="project" value="InterPro"/>
</dbReference>
<dbReference type="AlphaFoldDB" id="A0A7W4J5R1"/>
<keyword evidence="7 8" id="KW-0472">Membrane</keyword>
<protein>
    <recommendedName>
        <fullName evidence="4">Methylamine utilization protein MauE</fullName>
    </recommendedName>
</protein>
<comment type="pathway">
    <text evidence="3">One-carbon metabolism; methylamine degradation.</text>
</comment>
<proteinExistence type="predicted"/>
<gene>
    <name evidence="10" type="ORF">HLH21_03385</name>
</gene>
<keyword evidence="5 8" id="KW-0812">Transmembrane</keyword>
<evidence type="ECO:0000256" key="2">
    <source>
        <dbReference type="ARBA" id="ARBA00004141"/>
    </source>
</evidence>
<comment type="function">
    <text evidence="1">May be specifically involved in the processing, transport, and/or maturation of the MADH beta-subunit.</text>
</comment>